<comment type="caution">
    <text evidence="2">The sequence shown here is derived from an EMBL/GenBank/DDBJ whole genome shotgun (WGS) entry which is preliminary data.</text>
</comment>
<keyword evidence="3" id="KW-1185">Reference proteome</keyword>
<name>A0A0D0P1L6_KITGR</name>
<sequence>MADVYAVLICDNAPNAVVLTHSGPHSIEVVKVLRRWTGLALWDSRLLLDRLPATILEDVTRETAEAAVRELREAGARAEVRP</sequence>
<dbReference type="Pfam" id="PF00542">
    <property type="entry name" value="Ribosomal_L12"/>
    <property type="match status" value="1"/>
</dbReference>
<accession>A0A0D0P1L6</accession>
<dbReference type="STRING" id="2064.TR51_16785"/>
<proteinExistence type="predicted"/>
<reference evidence="2 3" key="1">
    <citation type="submission" date="2015-02" db="EMBL/GenBank/DDBJ databases">
        <title>Draft genome sequence of Kitasatospora griseola MF730-N6, a bafilomycin, terpentecin and satosporin producer.</title>
        <authorList>
            <person name="Arens J.C."/>
            <person name="Haltli B."/>
            <person name="Kerr R.G."/>
        </authorList>
    </citation>
    <scope>NUCLEOTIDE SEQUENCE [LARGE SCALE GENOMIC DNA]</scope>
    <source>
        <strain evidence="2 3">MF730-N6</strain>
    </source>
</reference>
<dbReference type="OrthoDB" id="3872576at2"/>
<dbReference type="EMBL" id="JXZB01000002">
    <property type="protein sequence ID" value="KIQ65516.1"/>
    <property type="molecule type" value="Genomic_DNA"/>
</dbReference>
<protein>
    <recommendedName>
        <fullName evidence="1">Large ribosomal subunit protein bL12 C-terminal domain-containing protein</fullName>
    </recommendedName>
</protein>
<dbReference type="RefSeq" id="WP_043911795.1">
    <property type="nucleotide sequence ID" value="NZ_JXZB01000002.1"/>
</dbReference>
<evidence type="ECO:0000313" key="2">
    <source>
        <dbReference type="EMBL" id="KIQ65516.1"/>
    </source>
</evidence>
<dbReference type="InterPro" id="IPR013823">
    <property type="entry name" value="Ribosomal_bL12_C"/>
</dbReference>
<dbReference type="GO" id="GO:0006412">
    <property type="term" value="P:translation"/>
    <property type="evidence" value="ECO:0007669"/>
    <property type="project" value="InterPro"/>
</dbReference>
<feature type="domain" description="Large ribosomal subunit protein bL12 C-terminal" evidence="1">
    <location>
        <begin position="17"/>
        <end position="80"/>
    </location>
</feature>
<organism evidence="2 3">
    <name type="scientific">Kitasatospora griseola</name>
    <name type="common">Streptomyces griseolosporeus</name>
    <dbReference type="NCBI Taxonomy" id="2064"/>
    <lineage>
        <taxon>Bacteria</taxon>
        <taxon>Bacillati</taxon>
        <taxon>Actinomycetota</taxon>
        <taxon>Actinomycetes</taxon>
        <taxon>Kitasatosporales</taxon>
        <taxon>Streptomycetaceae</taxon>
        <taxon>Kitasatospora</taxon>
    </lineage>
</organism>
<dbReference type="InterPro" id="IPR014719">
    <property type="entry name" value="Ribosomal_bL12_C/ClpS-like"/>
</dbReference>
<dbReference type="Proteomes" id="UP000032066">
    <property type="component" value="Unassembled WGS sequence"/>
</dbReference>
<dbReference type="AlphaFoldDB" id="A0A0D0P1L6"/>
<dbReference type="PATRIC" id="fig|2064.6.peg.3599"/>
<dbReference type="Gene3D" id="3.30.1390.10">
    <property type="match status" value="1"/>
</dbReference>
<dbReference type="SUPFAM" id="SSF54736">
    <property type="entry name" value="ClpS-like"/>
    <property type="match status" value="1"/>
</dbReference>
<dbReference type="GO" id="GO:0003735">
    <property type="term" value="F:structural constituent of ribosome"/>
    <property type="evidence" value="ECO:0007669"/>
    <property type="project" value="InterPro"/>
</dbReference>
<evidence type="ECO:0000259" key="1">
    <source>
        <dbReference type="Pfam" id="PF00542"/>
    </source>
</evidence>
<gene>
    <name evidence="2" type="ORF">TR51_16785</name>
</gene>
<evidence type="ECO:0000313" key="3">
    <source>
        <dbReference type="Proteomes" id="UP000032066"/>
    </source>
</evidence>